<keyword evidence="5" id="KW-1185">Reference proteome</keyword>
<dbReference type="AlphaFoldDB" id="A0A7I8LCP2"/>
<gene>
    <name evidence="4" type="ORF">SI8410_14018451</name>
</gene>
<proteinExistence type="inferred from homology"/>
<dbReference type="PANTHER" id="PTHR37228">
    <property type="entry name" value="RIBOSOMAL PROTEIN S21 FAMILY PROTEIN"/>
    <property type="match status" value="1"/>
</dbReference>
<dbReference type="GO" id="GO:0003735">
    <property type="term" value="F:structural constituent of ribosome"/>
    <property type="evidence" value="ECO:0007669"/>
    <property type="project" value="InterPro"/>
</dbReference>
<accession>A0A7I8LCP2</accession>
<evidence type="ECO:0000256" key="1">
    <source>
        <dbReference type="ARBA" id="ARBA00006640"/>
    </source>
</evidence>
<evidence type="ECO:0000256" key="3">
    <source>
        <dbReference type="ARBA" id="ARBA00023274"/>
    </source>
</evidence>
<dbReference type="GO" id="GO:1990904">
    <property type="term" value="C:ribonucleoprotein complex"/>
    <property type="evidence" value="ECO:0007669"/>
    <property type="project" value="UniProtKB-KW"/>
</dbReference>
<sequence length="132" mass="14986">MNRVVGRVTSFLLRRQPAGAASGTPAPPWRLRELPGGWVPAETLLGAVRGIRVRVRNGNLEQALAVMNRKMQSSGMERLLRRARNQERHLKNSEKRVLARKNLERRIRAQEFHKKLRQALVNKLSHGEALGS</sequence>
<name>A0A7I8LCP2_SPIIN</name>
<dbReference type="GO" id="GO:0005840">
    <property type="term" value="C:ribosome"/>
    <property type="evidence" value="ECO:0007669"/>
    <property type="project" value="UniProtKB-KW"/>
</dbReference>
<keyword evidence="2" id="KW-0689">Ribosomal protein</keyword>
<keyword evidence="3" id="KW-0687">Ribonucleoprotein</keyword>
<dbReference type="OrthoDB" id="1713251at2759"/>
<protein>
    <submittedName>
        <fullName evidence="4">Uncharacterized protein</fullName>
    </submittedName>
</protein>
<dbReference type="PANTHER" id="PTHR37228:SF1">
    <property type="entry name" value="RIBOSOMAL PROTEIN S21 FAMILY PROTEIN"/>
    <property type="match status" value="1"/>
</dbReference>
<dbReference type="Proteomes" id="UP000663760">
    <property type="component" value="Chromosome 14"/>
</dbReference>
<evidence type="ECO:0000313" key="5">
    <source>
        <dbReference type="Proteomes" id="UP000663760"/>
    </source>
</evidence>
<evidence type="ECO:0000256" key="2">
    <source>
        <dbReference type="ARBA" id="ARBA00022980"/>
    </source>
</evidence>
<dbReference type="InterPro" id="IPR001911">
    <property type="entry name" value="Ribosomal_bS21"/>
</dbReference>
<dbReference type="EMBL" id="LR746277">
    <property type="protein sequence ID" value="CAA7407773.1"/>
    <property type="molecule type" value="Genomic_DNA"/>
</dbReference>
<comment type="similarity">
    <text evidence="1">Belongs to the bacterial ribosomal protein bS21 family.</text>
</comment>
<dbReference type="Pfam" id="PF01165">
    <property type="entry name" value="Ribosomal_S21"/>
    <property type="match status" value="1"/>
</dbReference>
<dbReference type="GO" id="GO:0006412">
    <property type="term" value="P:translation"/>
    <property type="evidence" value="ECO:0007669"/>
    <property type="project" value="InterPro"/>
</dbReference>
<reference evidence="4" key="1">
    <citation type="submission" date="2020-02" db="EMBL/GenBank/DDBJ databases">
        <authorList>
            <person name="Scholz U."/>
            <person name="Mascher M."/>
            <person name="Fiebig A."/>
        </authorList>
    </citation>
    <scope>NUCLEOTIDE SEQUENCE</scope>
</reference>
<evidence type="ECO:0000313" key="4">
    <source>
        <dbReference type="EMBL" id="CAA7407773.1"/>
    </source>
</evidence>
<organism evidence="4 5">
    <name type="scientific">Spirodela intermedia</name>
    <name type="common">Intermediate duckweed</name>
    <dbReference type="NCBI Taxonomy" id="51605"/>
    <lineage>
        <taxon>Eukaryota</taxon>
        <taxon>Viridiplantae</taxon>
        <taxon>Streptophyta</taxon>
        <taxon>Embryophyta</taxon>
        <taxon>Tracheophyta</taxon>
        <taxon>Spermatophyta</taxon>
        <taxon>Magnoliopsida</taxon>
        <taxon>Liliopsida</taxon>
        <taxon>Araceae</taxon>
        <taxon>Lemnoideae</taxon>
        <taxon>Spirodela</taxon>
    </lineage>
</organism>